<dbReference type="PROSITE" id="PS51340">
    <property type="entry name" value="MOSC"/>
    <property type="match status" value="1"/>
</dbReference>
<accession>A0ABS1BK32</accession>
<comment type="caution">
    <text evidence="2">The sequence shown here is derived from an EMBL/GenBank/DDBJ whole genome shotgun (WGS) entry which is preliminary data.</text>
</comment>
<keyword evidence="3" id="KW-1185">Reference proteome</keyword>
<proteinExistence type="predicted"/>
<sequence>MNKNISIQSINIKGNIEQLVADHQSVKTAFKKESIGDRNIFLRMTGFEGDMVADKKHHGGNDKAICCYSANRFAYWEKELNLDLGFAAFGENLTLEGESSLEENIFIGDKYQLGDAIVEVSEPRGPCFIIGIRYNYKPFAKLCQDTGFTGFYLRTIKEGQVKKTDGLVHLSAHPKKISVAFVNQIRYHDFKNKAALERLVDLKELTLEWREKLEVLLRKAK</sequence>
<protein>
    <submittedName>
        <fullName evidence="2">MOSC domain-containing protein</fullName>
    </submittedName>
</protein>
<evidence type="ECO:0000313" key="3">
    <source>
        <dbReference type="Proteomes" id="UP000660024"/>
    </source>
</evidence>
<dbReference type="PANTHER" id="PTHR30212:SF2">
    <property type="entry name" value="PROTEIN YIIM"/>
    <property type="match status" value="1"/>
</dbReference>
<gene>
    <name evidence="2" type="ORF">I5M32_09170</name>
</gene>
<feature type="domain" description="MOSC" evidence="1">
    <location>
        <begin position="19"/>
        <end position="170"/>
    </location>
</feature>
<organism evidence="2 3">
    <name type="scientific">Pedobacter segetis</name>
    <dbReference type="NCBI Taxonomy" id="2793069"/>
    <lineage>
        <taxon>Bacteria</taxon>
        <taxon>Pseudomonadati</taxon>
        <taxon>Bacteroidota</taxon>
        <taxon>Sphingobacteriia</taxon>
        <taxon>Sphingobacteriales</taxon>
        <taxon>Sphingobacteriaceae</taxon>
        <taxon>Pedobacter</taxon>
    </lineage>
</organism>
<dbReference type="InterPro" id="IPR005302">
    <property type="entry name" value="MoCF_Sase_C"/>
</dbReference>
<dbReference type="Gene3D" id="2.40.33.20">
    <property type="entry name" value="PK beta-barrel domain-like"/>
    <property type="match status" value="1"/>
</dbReference>
<reference evidence="2 3" key="1">
    <citation type="submission" date="2020-12" db="EMBL/GenBank/DDBJ databases">
        <title>Bacterial novel species Pedobacter sp. SD-b isolated from soil.</title>
        <authorList>
            <person name="Jung H.-Y."/>
        </authorList>
    </citation>
    <scope>NUCLEOTIDE SEQUENCE [LARGE SCALE GENOMIC DNA]</scope>
    <source>
        <strain evidence="2 3">SD-b</strain>
    </source>
</reference>
<dbReference type="Proteomes" id="UP000660024">
    <property type="component" value="Unassembled WGS sequence"/>
</dbReference>
<dbReference type="RefSeq" id="WP_200585932.1">
    <property type="nucleotide sequence ID" value="NZ_JAEHFY010000011.1"/>
</dbReference>
<evidence type="ECO:0000313" key="2">
    <source>
        <dbReference type="EMBL" id="MBK0383127.1"/>
    </source>
</evidence>
<dbReference type="InterPro" id="IPR052353">
    <property type="entry name" value="Benzoxazolinone_Detox_Enz"/>
</dbReference>
<name>A0ABS1BK32_9SPHI</name>
<dbReference type="Pfam" id="PF03475">
    <property type="entry name" value="YiiM_3-alpha"/>
    <property type="match status" value="1"/>
</dbReference>
<dbReference type="Pfam" id="PF03473">
    <property type="entry name" value="MOSC"/>
    <property type="match status" value="1"/>
</dbReference>
<dbReference type="SUPFAM" id="SSF50800">
    <property type="entry name" value="PK beta-barrel domain-like"/>
    <property type="match status" value="1"/>
</dbReference>
<dbReference type="PANTHER" id="PTHR30212">
    <property type="entry name" value="PROTEIN YIIM"/>
    <property type="match status" value="1"/>
</dbReference>
<evidence type="ECO:0000259" key="1">
    <source>
        <dbReference type="PROSITE" id="PS51340"/>
    </source>
</evidence>
<dbReference type="EMBL" id="JAEHFY010000011">
    <property type="protein sequence ID" value="MBK0383127.1"/>
    <property type="molecule type" value="Genomic_DNA"/>
</dbReference>
<dbReference type="InterPro" id="IPR005163">
    <property type="entry name" value="Tri_helical_YiiM-like"/>
</dbReference>
<dbReference type="InterPro" id="IPR011037">
    <property type="entry name" value="Pyrv_Knase-like_insert_dom_sf"/>
</dbReference>